<name>A0A4P9XKB6_9FUNG</name>
<dbReference type="InterPro" id="IPR029058">
    <property type="entry name" value="AB_hydrolase_fold"/>
</dbReference>
<keyword evidence="2 4" id="KW-0378">Hydrolase</keyword>
<dbReference type="SUPFAM" id="SSF53474">
    <property type="entry name" value="alpha/beta-Hydrolases"/>
    <property type="match status" value="1"/>
</dbReference>
<dbReference type="Gene3D" id="3.40.50.1820">
    <property type="entry name" value="alpha/beta hydrolase"/>
    <property type="match status" value="1"/>
</dbReference>
<dbReference type="Proteomes" id="UP000271241">
    <property type="component" value="Unassembled WGS sequence"/>
</dbReference>
<dbReference type="PANTHER" id="PTHR46118:SF4">
    <property type="entry name" value="PROTEIN ABHD11"/>
    <property type="match status" value="1"/>
</dbReference>
<dbReference type="AlphaFoldDB" id="A0A4P9XKB6"/>
<protein>
    <submittedName>
        <fullName evidence="4">Mitochondrial hydrolase</fullName>
    </submittedName>
</protein>
<proteinExistence type="inferred from homology"/>
<feature type="domain" description="AB hydrolase-1" evidence="3">
    <location>
        <begin position="65"/>
        <end position="304"/>
    </location>
</feature>
<dbReference type="GO" id="GO:0005739">
    <property type="term" value="C:mitochondrion"/>
    <property type="evidence" value="ECO:0007669"/>
    <property type="project" value="TreeGrafter"/>
</dbReference>
<reference evidence="5" key="1">
    <citation type="journal article" date="2018" name="Nat. Microbiol.">
        <title>Leveraging single-cell genomics to expand the fungal tree of life.</title>
        <authorList>
            <person name="Ahrendt S.R."/>
            <person name="Quandt C.A."/>
            <person name="Ciobanu D."/>
            <person name="Clum A."/>
            <person name="Salamov A."/>
            <person name="Andreopoulos B."/>
            <person name="Cheng J.F."/>
            <person name="Woyke T."/>
            <person name="Pelin A."/>
            <person name="Henrissat B."/>
            <person name="Reynolds N.K."/>
            <person name="Benny G.L."/>
            <person name="Smith M.E."/>
            <person name="James T.Y."/>
            <person name="Grigoriev I.V."/>
        </authorList>
    </citation>
    <scope>NUCLEOTIDE SEQUENCE [LARGE SCALE GENOMIC DNA]</scope>
    <source>
        <strain evidence="5">RSA 1356</strain>
    </source>
</reference>
<evidence type="ECO:0000259" key="3">
    <source>
        <dbReference type="Pfam" id="PF00561"/>
    </source>
</evidence>
<dbReference type="InterPro" id="IPR000073">
    <property type="entry name" value="AB_hydrolase_1"/>
</dbReference>
<dbReference type="Pfam" id="PF00561">
    <property type="entry name" value="Abhydrolase_1"/>
    <property type="match status" value="1"/>
</dbReference>
<keyword evidence="5" id="KW-1185">Reference proteome</keyword>
<evidence type="ECO:0000256" key="2">
    <source>
        <dbReference type="ARBA" id="ARBA00022801"/>
    </source>
</evidence>
<dbReference type="STRING" id="78915.A0A4P9XKB6"/>
<accession>A0A4P9XKB6</accession>
<dbReference type="InterPro" id="IPR000639">
    <property type="entry name" value="Epox_hydrolase-like"/>
</dbReference>
<gene>
    <name evidence="4" type="ORF">THASP1DRAFT_31984</name>
</gene>
<organism evidence="4 5">
    <name type="scientific">Thamnocephalis sphaerospora</name>
    <dbReference type="NCBI Taxonomy" id="78915"/>
    <lineage>
        <taxon>Eukaryota</taxon>
        <taxon>Fungi</taxon>
        <taxon>Fungi incertae sedis</taxon>
        <taxon>Zoopagomycota</taxon>
        <taxon>Zoopagomycotina</taxon>
        <taxon>Zoopagomycetes</taxon>
        <taxon>Zoopagales</taxon>
        <taxon>Sigmoideomycetaceae</taxon>
        <taxon>Thamnocephalis</taxon>
    </lineage>
</organism>
<evidence type="ECO:0000256" key="1">
    <source>
        <dbReference type="ARBA" id="ARBA00008645"/>
    </source>
</evidence>
<comment type="similarity">
    <text evidence="1">Belongs to the AB hydrolase superfamily.</text>
</comment>
<dbReference type="PANTHER" id="PTHR46118">
    <property type="entry name" value="PROTEIN ABHD11"/>
    <property type="match status" value="1"/>
</dbReference>
<evidence type="ECO:0000313" key="4">
    <source>
        <dbReference type="EMBL" id="RKP06196.1"/>
    </source>
</evidence>
<dbReference type="GO" id="GO:0052689">
    <property type="term" value="F:carboxylic ester hydrolase activity"/>
    <property type="evidence" value="ECO:0007669"/>
    <property type="project" value="TreeGrafter"/>
</dbReference>
<dbReference type="OrthoDB" id="8119704at2759"/>
<evidence type="ECO:0000313" key="5">
    <source>
        <dbReference type="Proteomes" id="UP000271241"/>
    </source>
</evidence>
<sequence>MRLLTSALSPSFGARSPLLRSVATAAARAAAVHPPVTADATVPLRYELHTPPPTADGTGVSAPSPLVVLHGLFGSKQNWRSLARGFAQRLGAPVYALDLRNHGESPHEEHMDGAIMAADVARFLREHALERATLLGHSMGARVAMTLALDGQQAQERDRIQRLVLVDMSAREIPVSETFGGYVRGMKAVEAAGFSRQADADAMLATYAPELAVRQFLLTNLKRDTANGQYRFRVPLDTIERALPEIGRFRPPINTRPFLQPTLLVAGARSGYVKPGDHAVLRELFPAIQFASLDTGHWVHAEKPAEFTRLVVDFSR</sequence>
<dbReference type="PRINTS" id="PR00412">
    <property type="entry name" value="EPOXHYDRLASE"/>
</dbReference>
<dbReference type="EMBL" id="KZ992933">
    <property type="protein sequence ID" value="RKP06196.1"/>
    <property type="molecule type" value="Genomic_DNA"/>
</dbReference>